<evidence type="ECO:0000256" key="2">
    <source>
        <dbReference type="SAM" id="SignalP"/>
    </source>
</evidence>
<protein>
    <submittedName>
        <fullName evidence="3">Uncharacterized protein</fullName>
    </submittedName>
</protein>
<gene>
    <name evidence="3" type="ORF">GCM10023189_46620</name>
</gene>
<dbReference type="RefSeq" id="WP_345247566.1">
    <property type="nucleotide sequence ID" value="NZ_BAABHD010000079.1"/>
</dbReference>
<evidence type="ECO:0000313" key="3">
    <source>
        <dbReference type="EMBL" id="GAA4465664.1"/>
    </source>
</evidence>
<name>A0ABP8NHP4_9BACT</name>
<evidence type="ECO:0000313" key="4">
    <source>
        <dbReference type="Proteomes" id="UP001501175"/>
    </source>
</evidence>
<organism evidence="3 4">
    <name type="scientific">Nibrella saemangeumensis</name>
    <dbReference type="NCBI Taxonomy" id="1084526"/>
    <lineage>
        <taxon>Bacteria</taxon>
        <taxon>Pseudomonadati</taxon>
        <taxon>Bacteroidota</taxon>
        <taxon>Cytophagia</taxon>
        <taxon>Cytophagales</taxon>
        <taxon>Spirosomataceae</taxon>
        <taxon>Nibrella</taxon>
    </lineage>
</organism>
<reference evidence="4" key="1">
    <citation type="journal article" date="2019" name="Int. J. Syst. Evol. Microbiol.">
        <title>The Global Catalogue of Microorganisms (GCM) 10K type strain sequencing project: providing services to taxonomists for standard genome sequencing and annotation.</title>
        <authorList>
            <consortium name="The Broad Institute Genomics Platform"/>
            <consortium name="The Broad Institute Genome Sequencing Center for Infectious Disease"/>
            <person name="Wu L."/>
            <person name="Ma J."/>
        </authorList>
    </citation>
    <scope>NUCLEOTIDE SEQUENCE [LARGE SCALE GENOMIC DNA]</scope>
    <source>
        <strain evidence="4">JCM 17927</strain>
    </source>
</reference>
<accession>A0ABP8NHP4</accession>
<dbReference type="EMBL" id="BAABHD010000079">
    <property type="protein sequence ID" value="GAA4465664.1"/>
    <property type="molecule type" value="Genomic_DNA"/>
</dbReference>
<keyword evidence="4" id="KW-1185">Reference proteome</keyword>
<feature type="signal peptide" evidence="2">
    <location>
        <begin position="1"/>
        <end position="19"/>
    </location>
</feature>
<evidence type="ECO:0000256" key="1">
    <source>
        <dbReference type="SAM" id="MobiDB-lite"/>
    </source>
</evidence>
<comment type="caution">
    <text evidence="3">The sequence shown here is derived from an EMBL/GenBank/DDBJ whole genome shotgun (WGS) entry which is preliminary data.</text>
</comment>
<feature type="region of interest" description="Disordered" evidence="1">
    <location>
        <begin position="25"/>
        <end position="87"/>
    </location>
</feature>
<keyword evidence="2" id="KW-0732">Signal</keyword>
<proteinExistence type="predicted"/>
<sequence>MKKLLILGWLLTVSLCGFAQEVNTTKQDIKATQPPRTTNHNRQAMEKARKKRQKASDARQAASDTLQQPRLRPDSLRRGGAMKVDTL</sequence>
<feature type="chain" id="PRO_5046377654" evidence="2">
    <location>
        <begin position="20"/>
        <end position="87"/>
    </location>
</feature>
<dbReference type="Proteomes" id="UP001501175">
    <property type="component" value="Unassembled WGS sequence"/>
</dbReference>